<dbReference type="KEGG" id="vpn:A21D_01231"/>
<evidence type="ECO:0000256" key="1">
    <source>
        <dbReference type="SAM" id="Phobius"/>
    </source>
</evidence>
<keyword evidence="1" id="KW-1133">Transmembrane helix</keyword>
<dbReference type="Proteomes" id="UP000234237">
    <property type="component" value="Chromosome"/>
</dbReference>
<dbReference type="Pfam" id="PF09605">
    <property type="entry name" value="Trep_Strep"/>
    <property type="match status" value="1"/>
</dbReference>
<feature type="transmembrane region" description="Helical" evidence="1">
    <location>
        <begin position="161"/>
        <end position="181"/>
    </location>
</feature>
<sequence>MNNKLTTRDFITIAFFNILIIFGAMISSLFTPFVGYAAVQIVCAILMTPFLIILAIKVKKRGVFLLTGICQGLFYMAMGMTYYILIYLVFTIIAEIICWKTESYNSIWKVTVGTALFQIGYYLGGVVPLFLFREKYLAALGSSYSDEKALNDMLYYYEDPVMISVMILLTVIGVIISSFIAKSILNRHIKKAKHV</sequence>
<proteinExistence type="predicted"/>
<gene>
    <name evidence="2" type="ORF">A21D_01231</name>
</gene>
<evidence type="ECO:0008006" key="4">
    <source>
        <dbReference type="Google" id="ProtNLM"/>
    </source>
</evidence>
<dbReference type="RefSeq" id="WP_164085368.1">
    <property type="nucleotide sequence ID" value="NZ_CP018622.1"/>
</dbReference>
<name>A0A2K9J5L5_9BACI</name>
<feature type="transmembrane region" description="Helical" evidence="1">
    <location>
        <begin position="84"/>
        <end position="100"/>
    </location>
</feature>
<organism evidence="2 3">
    <name type="scientific">Virgibacillus dokdonensis</name>
    <dbReference type="NCBI Taxonomy" id="302167"/>
    <lineage>
        <taxon>Bacteria</taxon>
        <taxon>Bacillati</taxon>
        <taxon>Bacillota</taxon>
        <taxon>Bacilli</taxon>
        <taxon>Bacillales</taxon>
        <taxon>Bacillaceae</taxon>
        <taxon>Virgibacillus</taxon>
    </lineage>
</organism>
<dbReference type="EMBL" id="CP018622">
    <property type="protein sequence ID" value="AUJ24330.1"/>
    <property type="molecule type" value="Genomic_DNA"/>
</dbReference>
<dbReference type="InterPro" id="IPR011733">
    <property type="entry name" value="CHP02185_IM"/>
</dbReference>
<dbReference type="AlphaFoldDB" id="A0A2K9J5L5"/>
<feature type="transmembrane region" description="Helical" evidence="1">
    <location>
        <begin position="36"/>
        <end position="55"/>
    </location>
</feature>
<keyword evidence="1" id="KW-0812">Transmembrane</keyword>
<keyword evidence="1" id="KW-0472">Membrane</keyword>
<evidence type="ECO:0000313" key="3">
    <source>
        <dbReference type="Proteomes" id="UP000234237"/>
    </source>
</evidence>
<protein>
    <recommendedName>
        <fullName evidence="4">Trep_Strep domain-containing protein</fullName>
    </recommendedName>
</protein>
<accession>A0A2K9J5L5</accession>
<evidence type="ECO:0000313" key="2">
    <source>
        <dbReference type="EMBL" id="AUJ24330.1"/>
    </source>
</evidence>
<reference evidence="3" key="1">
    <citation type="submission" date="2016-11" db="EMBL/GenBank/DDBJ databases">
        <title>Complete genome sequence of Virgibacillus pantothenticus 21D, a halophilic bacterium isolated from the deep hypersaline anoxic basin Discovery in the Mediterranean Sea.</title>
        <authorList>
            <person name="Zeaiter Z."/>
            <person name="Booth J.M."/>
            <person name="Prosdocimi E.M."/>
            <person name="Mapelli F."/>
            <person name="Fusi M."/>
            <person name="Daffonchio D."/>
            <person name="Borin S."/>
            <person name="Crotti E."/>
        </authorList>
    </citation>
    <scope>NUCLEOTIDE SEQUENCE [LARGE SCALE GENOMIC DNA]</scope>
    <source>
        <strain evidence="3">21D</strain>
    </source>
</reference>
<feature type="transmembrane region" description="Helical" evidence="1">
    <location>
        <begin position="12"/>
        <end position="30"/>
    </location>
</feature>
<dbReference type="NCBIfam" id="TIGR02185">
    <property type="entry name" value="Trep_Strep"/>
    <property type="match status" value="1"/>
</dbReference>
<feature type="transmembrane region" description="Helical" evidence="1">
    <location>
        <begin position="112"/>
        <end position="132"/>
    </location>
</feature>